<dbReference type="PANTHER" id="PTHR46847:SF1">
    <property type="entry name" value="D-ALLOSE-BINDING PERIPLASMIC PROTEIN-RELATED"/>
    <property type="match status" value="1"/>
</dbReference>
<proteinExistence type="inferred from homology"/>
<organism evidence="5 6">
    <name type="scientific">Paenibacillus segetis</name>
    <dbReference type="NCBI Taxonomy" id="1325360"/>
    <lineage>
        <taxon>Bacteria</taxon>
        <taxon>Bacillati</taxon>
        <taxon>Bacillota</taxon>
        <taxon>Bacilli</taxon>
        <taxon>Bacillales</taxon>
        <taxon>Paenibacillaceae</taxon>
        <taxon>Paenibacillus</taxon>
    </lineage>
</organism>
<dbReference type="Proteomes" id="UP000659344">
    <property type="component" value="Unassembled WGS sequence"/>
</dbReference>
<reference evidence="6" key="1">
    <citation type="journal article" date="2019" name="Int. J. Syst. Evol. Microbiol.">
        <title>The Global Catalogue of Microorganisms (GCM) 10K type strain sequencing project: providing services to taxonomists for standard genome sequencing and annotation.</title>
        <authorList>
            <consortium name="The Broad Institute Genomics Platform"/>
            <consortium name="The Broad Institute Genome Sequencing Center for Infectious Disease"/>
            <person name="Wu L."/>
            <person name="Ma J."/>
        </authorList>
    </citation>
    <scope>NUCLEOTIDE SEQUENCE [LARGE SCALE GENOMIC DNA]</scope>
    <source>
        <strain evidence="6">CGMCC 1.12769</strain>
    </source>
</reference>
<dbReference type="SUPFAM" id="SSF53822">
    <property type="entry name" value="Periplasmic binding protein-like I"/>
    <property type="match status" value="1"/>
</dbReference>
<protein>
    <submittedName>
        <fullName evidence="5">Ribose ABC transporter substrate-binding protein</fullName>
    </submittedName>
</protein>
<evidence type="ECO:0000313" key="6">
    <source>
        <dbReference type="Proteomes" id="UP000659344"/>
    </source>
</evidence>
<dbReference type="RefSeq" id="WP_188542608.1">
    <property type="nucleotide sequence ID" value="NZ_BMFT01000008.1"/>
</dbReference>
<keyword evidence="6" id="KW-1185">Reference proteome</keyword>
<comment type="similarity">
    <text evidence="2">Belongs to the bacterial solute-binding protein 2 family.</text>
</comment>
<evidence type="ECO:0000313" key="5">
    <source>
        <dbReference type="EMBL" id="GGH40412.1"/>
    </source>
</evidence>
<evidence type="ECO:0000256" key="1">
    <source>
        <dbReference type="ARBA" id="ARBA00004196"/>
    </source>
</evidence>
<evidence type="ECO:0000259" key="4">
    <source>
        <dbReference type="Pfam" id="PF13407"/>
    </source>
</evidence>
<sequence>MKKLVILYFVLISLFLIYLYSAYSRGATDPMDSAVGLRGESDEKYVMVNYLTGNEYWKNCLKGFEDAAEALGVSVEYRGATQYDEHEEVTVLEQVIAKKPAGIVLSAINSEALINVIDKAVSSGIPVVLYDSNVPNSKAYSFLGTNNFEAGVAAAHKMGELVGQRGTVVILTQKNQLNQQQRVNGFIETLEEQYPQLKVIEVVEDKGDQVVSESKTGALLLKYPDLQGIFVTEAVGGMGVGNALINNNRTDIEVISFDTNKGTLDMVKDGVISATMAQGTWNMGYWSLMQLFHLKNALVEPVADWQQAQVPPLPTYIDTGISVVTKSNVEHFYAK</sequence>
<comment type="subcellular location">
    <subcellularLocation>
        <location evidence="1">Cell envelope</location>
    </subcellularLocation>
</comment>
<dbReference type="Pfam" id="PF13407">
    <property type="entry name" value="Peripla_BP_4"/>
    <property type="match status" value="1"/>
</dbReference>
<dbReference type="CDD" id="cd19969">
    <property type="entry name" value="PBP1_ABC_sugar_binding-like"/>
    <property type="match status" value="1"/>
</dbReference>
<feature type="domain" description="Periplasmic binding protein" evidence="4">
    <location>
        <begin position="46"/>
        <end position="294"/>
    </location>
</feature>
<dbReference type="InterPro" id="IPR028082">
    <property type="entry name" value="Peripla_BP_I"/>
</dbReference>
<comment type="caution">
    <text evidence="5">The sequence shown here is derived from an EMBL/GenBank/DDBJ whole genome shotgun (WGS) entry which is preliminary data.</text>
</comment>
<dbReference type="InterPro" id="IPR025997">
    <property type="entry name" value="SBP_2_dom"/>
</dbReference>
<evidence type="ECO:0000256" key="3">
    <source>
        <dbReference type="ARBA" id="ARBA00022729"/>
    </source>
</evidence>
<accession>A0ABQ1YWI6</accession>
<dbReference type="PANTHER" id="PTHR46847">
    <property type="entry name" value="D-ALLOSE-BINDING PERIPLASMIC PROTEIN-RELATED"/>
    <property type="match status" value="1"/>
</dbReference>
<evidence type="ECO:0000256" key="2">
    <source>
        <dbReference type="ARBA" id="ARBA00007639"/>
    </source>
</evidence>
<keyword evidence="3" id="KW-0732">Signal</keyword>
<dbReference type="EMBL" id="BMFT01000008">
    <property type="protein sequence ID" value="GGH40412.1"/>
    <property type="molecule type" value="Genomic_DNA"/>
</dbReference>
<gene>
    <name evidence="5" type="ORF">GCM10008013_49810</name>
</gene>
<name>A0ABQ1YWI6_9BACL</name>
<dbReference type="Gene3D" id="3.40.50.2300">
    <property type="match status" value="2"/>
</dbReference>